<organism evidence="1 2">
    <name type="scientific">Vaccinium darrowii</name>
    <dbReference type="NCBI Taxonomy" id="229202"/>
    <lineage>
        <taxon>Eukaryota</taxon>
        <taxon>Viridiplantae</taxon>
        <taxon>Streptophyta</taxon>
        <taxon>Embryophyta</taxon>
        <taxon>Tracheophyta</taxon>
        <taxon>Spermatophyta</taxon>
        <taxon>Magnoliopsida</taxon>
        <taxon>eudicotyledons</taxon>
        <taxon>Gunneridae</taxon>
        <taxon>Pentapetalae</taxon>
        <taxon>asterids</taxon>
        <taxon>Ericales</taxon>
        <taxon>Ericaceae</taxon>
        <taxon>Vaccinioideae</taxon>
        <taxon>Vaccinieae</taxon>
        <taxon>Vaccinium</taxon>
    </lineage>
</organism>
<gene>
    <name evidence="1" type="ORF">Vadar_022995</name>
</gene>
<reference evidence="1 2" key="1">
    <citation type="journal article" date="2021" name="Hortic Res">
        <title>High-quality reference genome and annotation aids understanding of berry development for evergreen blueberry (Vaccinium darrowii).</title>
        <authorList>
            <person name="Yu J."/>
            <person name="Hulse-Kemp A.M."/>
            <person name="Babiker E."/>
            <person name="Staton M."/>
        </authorList>
    </citation>
    <scope>NUCLEOTIDE SEQUENCE [LARGE SCALE GENOMIC DNA]</scope>
    <source>
        <strain evidence="2">cv. NJ 8807/NJ 8810</strain>
        <tissue evidence="1">Young leaf</tissue>
    </source>
</reference>
<accession>A0ACB7XJC3</accession>
<dbReference type="EMBL" id="CM037160">
    <property type="protein sequence ID" value="KAH7840891.1"/>
    <property type="molecule type" value="Genomic_DNA"/>
</dbReference>
<comment type="caution">
    <text evidence="1">The sequence shown here is derived from an EMBL/GenBank/DDBJ whole genome shotgun (WGS) entry which is preliminary data.</text>
</comment>
<proteinExistence type="predicted"/>
<evidence type="ECO:0000313" key="1">
    <source>
        <dbReference type="EMBL" id="KAH7840891.1"/>
    </source>
</evidence>
<name>A0ACB7XJC3_9ERIC</name>
<protein>
    <submittedName>
        <fullName evidence="1">Uncharacterized protein</fullName>
    </submittedName>
</protein>
<dbReference type="Proteomes" id="UP000828048">
    <property type="component" value="Chromosome 10"/>
</dbReference>
<sequence>MRAAAMSKPMDLSHNIFPRLQPYLQSWLNIYGKNILMWLGEKWAKQRKLANHAFYAESLKNMIPAMIESVEIMLERIPGFRLLWKKGIARLKKMTMVINETLRLYPPVIGLSRKVERESKLGRKAWEGRAAFKIAKKLQAIKLKTKEWNMLAFGDINPKEWNMLAFGDVNVKLLEAEKRLHEWDLLGESRSLTADENY</sequence>
<keyword evidence="2" id="KW-1185">Reference proteome</keyword>
<evidence type="ECO:0000313" key="2">
    <source>
        <dbReference type="Proteomes" id="UP000828048"/>
    </source>
</evidence>